<comment type="caution">
    <text evidence="1">The sequence shown here is derived from an EMBL/GenBank/DDBJ whole genome shotgun (WGS) entry which is preliminary data.</text>
</comment>
<proteinExistence type="predicted"/>
<name>A0AAN7NCI7_MYCAM</name>
<dbReference type="AlphaFoldDB" id="A0AAN7NCI7"/>
<organism evidence="1 2">
    <name type="scientific">Mycteria americana</name>
    <name type="common">Wood stork</name>
    <dbReference type="NCBI Taxonomy" id="33587"/>
    <lineage>
        <taxon>Eukaryota</taxon>
        <taxon>Metazoa</taxon>
        <taxon>Chordata</taxon>
        <taxon>Craniata</taxon>
        <taxon>Vertebrata</taxon>
        <taxon>Euteleostomi</taxon>
        <taxon>Archelosauria</taxon>
        <taxon>Archosauria</taxon>
        <taxon>Dinosauria</taxon>
        <taxon>Saurischia</taxon>
        <taxon>Theropoda</taxon>
        <taxon>Coelurosauria</taxon>
        <taxon>Aves</taxon>
        <taxon>Neognathae</taxon>
        <taxon>Neoaves</taxon>
        <taxon>Aequornithes</taxon>
        <taxon>Ciconiiformes</taxon>
        <taxon>Ciconiidae</taxon>
        <taxon>Mycteria</taxon>
    </lineage>
</organism>
<gene>
    <name evidence="1" type="ORF">QYF61_027603</name>
</gene>
<sequence>MLEQGKSVRRKEWQRQRYELCLCRNHHSLSPCAARGKEVRKEVEPRKNRGVGVNWDLSRFPRPLKNNGERSRDNIGQLFQYPGMNPQRLMCIQVEQQVPNKFRVSWEFIIPPVTVFQHRALGVPGPITGVKDRQEGSIKLLCFVYVPICERFPISLFYPMAMWLRAKLYMPSMMSYGMEYPFGQLGSAVQSSCAPPAYSLVEWGNTTNQQCALVVIKANYVLGYFSQKFKETDYSSLFDTVEAAPGALCTVLVSPVPLLVRDTELGRVRGHYWDAVVRRDIATFGCAREQ</sequence>
<reference evidence="1 2" key="1">
    <citation type="journal article" date="2023" name="J. Hered.">
        <title>Chromosome-level genome of the wood stork (Mycteria americana) provides insight into avian chromosome evolution.</title>
        <authorList>
            <person name="Flamio R. Jr."/>
            <person name="Ramstad K.M."/>
        </authorList>
    </citation>
    <scope>NUCLEOTIDE SEQUENCE [LARGE SCALE GENOMIC DNA]</scope>
    <source>
        <strain evidence="1">JAX WOST 10</strain>
    </source>
</reference>
<dbReference type="Proteomes" id="UP001333110">
    <property type="component" value="Unassembled WGS sequence"/>
</dbReference>
<dbReference type="EMBL" id="JAUNZN010000003">
    <property type="protein sequence ID" value="KAK4825448.1"/>
    <property type="molecule type" value="Genomic_DNA"/>
</dbReference>
<evidence type="ECO:0000313" key="1">
    <source>
        <dbReference type="EMBL" id="KAK4825448.1"/>
    </source>
</evidence>
<protein>
    <submittedName>
        <fullName evidence="1">Uncharacterized protein</fullName>
    </submittedName>
</protein>
<accession>A0AAN7NCI7</accession>
<evidence type="ECO:0000313" key="2">
    <source>
        <dbReference type="Proteomes" id="UP001333110"/>
    </source>
</evidence>
<keyword evidence="2" id="KW-1185">Reference proteome</keyword>